<sequence length="111" mass="12182">MLVAPKMEAFRWAQLYHPDHGVCLQLVVVGQRRSHETARSAVPDKDDDECQMLLCLGPAPCRHHSPTHEDGKNQSSAFLFSAIKSAHDGITPGAGMSISSLMFPYDGGPWH</sequence>
<protein>
    <submittedName>
        <fullName evidence="1">Os03g0264900 protein</fullName>
    </submittedName>
</protein>
<evidence type="ECO:0000313" key="1">
    <source>
        <dbReference type="EMBL" id="BAS83396.1"/>
    </source>
</evidence>
<evidence type="ECO:0000313" key="2">
    <source>
        <dbReference type="Proteomes" id="UP000059680"/>
    </source>
</evidence>
<proteinExistence type="predicted"/>
<keyword evidence="2" id="KW-1185">Reference proteome</keyword>
<dbReference type="PaxDb" id="39947-A0A0P0VVZ3"/>
<reference evidence="1 2" key="2">
    <citation type="journal article" date="2013" name="Plant Cell Physiol.">
        <title>Rice Annotation Project Database (RAP-DB): an integrative and interactive database for rice genomics.</title>
        <authorList>
            <person name="Sakai H."/>
            <person name="Lee S.S."/>
            <person name="Tanaka T."/>
            <person name="Numa H."/>
            <person name="Kim J."/>
            <person name="Kawahara Y."/>
            <person name="Wakimoto H."/>
            <person name="Yang C.C."/>
            <person name="Iwamoto M."/>
            <person name="Abe T."/>
            <person name="Yamada Y."/>
            <person name="Muto A."/>
            <person name="Inokuchi H."/>
            <person name="Ikemura T."/>
            <person name="Matsumoto T."/>
            <person name="Sasaki T."/>
            <person name="Itoh T."/>
        </authorList>
    </citation>
    <scope>NUCLEOTIDE SEQUENCE [LARGE SCALE GENOMIC DNA]</scope>
    <source>
        <strain evidence="2">cv. Nipponbare</strain>
    </source>
</reference>
<organism evidence="1 2">
    <name type="scientific">Oryza sativa subsp. japonica</name>
    <name type="common">Rice</name>
    <dbReference type="NCBI Taxonomy" id="39947"/>
    <lineage>
        <taxon>Eukaryota</taxon>
        <taxon>Viridiplantae</taxon>
        <taxon>Streptophyta</taxon>
        <taxon>Embryophyta</taxon>
        <taxon>Tracheophyta</taxon>
        <taxon>Spermatophyta</taxon>
        <taxon>Magnoliopsida</taxon>
        <taxon>Liliopsida</taxon>
        <taxon>Poales</taxon>
        <taxon>Poaceae</taxon>
        <taxon>BOP clade</taxon>
        <taxon>Oryzoideae</taxon>
        <taxon>Oryzeae</taxon>
        <taxon>Oryzinae</taxon>
        <taxon>Oryza</taxon>
        <taxon>Oryza sativa</taxon>
    </lineage>
</organism>
<dbReference type="EMBL" id="AP014959">
    <property type="protein sequence ID" value="BAS83396.1"/>
    <property type="molecule type" value="Genomic_DNA"/>
</dbReference>
<gene>
    <name evidence="1" type="ordered locus">Os03g0264900</name>
    <name evidence="1" type="ORF">OSNPB_030264900</name>
</gene>
<accession>A0A0P0VVZ3</accession>
<reference evidence="2" key="1">
    <citation type="journal article" date="2005" name="Nature">
        <title>The map-based sequence of the rice genome.</title>
        <authorList>
            <consortium name="International rice genome sequencing project (IRGSP)"/>
            <person name="Matsumoto T."/>
            <person name="Wu J."/>
            <person name="Kanamori H."/>
            <person name="Katayose Y."/>
            <person name="Fujisawa M."/>
            <person name="Namiki N."/>
            <person name="Mizuno H."/>
            <person name="Yamamoto K."/>
            <person name="Antonio B.A."/>
            <person name="Baba T."/>
            <person name="Sakata K."/>
            <person name="Nagamura Y."/>
            <person name="Aoki H."/>
            <person name="Arikawa K."/>
            <person name="Arita K."/>
            <person name="Bito T."/>
            <person name="Chiden Y."/>
            <person name="Fujitsuka N."/>
            <person name="Fukunaka R."/>
            <person name="Hamada M."/>
            <person name="Harada C."/>
            <person name="Hayashi A."/>
            <person name="Hijishita S."/>
            <person name="Honda M."/>
            <person name="Hosokawa S."/>
            <person name="Ichikawa Y."/>
            <person name="Idonuma A."/>
            <person name="Iijima M."/>
            <person name="Ikeda M."/>
            <person name="Ikeno M."/>
            <person name="Ito K."/>
            <person name="Ito S."/>
            <person name="Ito T."/>
            <person name="Ito Y."/>
            <person name="Ito Y."/>
            <person name="Iwabuchi A."/>
            <person name="Kamiya K."/>
            <person name="Karasawa W."/>
            <person name="Kurita K."/>
            <person name="Katagiri S."/>
            <person name="Kikuta A."/>
            <person name="Kobayashi H."/>
            <person name="Kobayashi N."/>
            <person name="Machita K."/>
            <person name="Maehara T."/>
            <person name="Masukawa M."/>
            <person name="Mizubayashi T."/>
            <person name="Mukai Y."/>
            <person name="Nagasaki H."/>
            <person name="Nagata Y."/>
            <person name="Naito S."/>
            <person name="Nakashima M."/>
            <person name="Nakama Y."/>
            <person name="Nakamichi Y."/>
            <person name="Nakamura M."/>
            <person name="Meguro A."/>
            <person name="Negishi M."/>
            <person name="Ohta I."/>
            <person name="Ohta T."/>
            <person name="Okamoto M."/>
            <person name="Ono N."/>
            <person name="Saji S."/>
            <person name="Sakaguchi M."/>
            <person name="Sakai K."/>
            <person name="Shibata M."/>
            <person name="Shimokawa T."/>
            <person name="Song J."/>
            <person name="Takazaki Y."/>
            <person name="Terasawa K."/>
            <person name="Tsugane M."/>
            <person name="Tsuji K."/>
            <person name="Ueda S."/>
            <person name="Waki K."/>
            <person name="Yamagata H."/>
            <person name="Yamamoto M."/>
            <person name="Yamamoto S."/>
            <person name="Yamane H."/>
            <person name="Yoshiki S."/>
            <person name="Yoshihara R."/>
            <person name="Yukawa K."/>
            <person name="Zhong H."/>
            <person name="Yano M."/>
            <person name="Yuan Q."/>
            <person name="Ouyang S."/>
            <person name="Liu J."/>
            <person name="Jones K.M."/>
            <person name="Gansberger K."/>
            <person name="Moffat K."/>
            <person name="Hill J."/>
            <person name="Bera J."/>
            <person name="Fadrosh D."/>
            <person name="Jin S."/>
            <person name="Johri S."/>
            <person name="Kim M."/>
            <person name="Overton L."/>
            <person name="Reardon M."/>
            <person name="Tsitrin T."/>
            <person name="Vuong H."/>
            <person name="Weaver B."/>
            <person name="Ciecko A."/>
            <person name="Tallon L."/>
            <person name="Jackson J."/>
            <person name="Pai G."/>
            <person name="Aken S.V."/>
            <person name="Utterback T."/>
            <person name="Reidmuller S."/>
            <person name="Feldblyum T."/>
            <person name="Hsiao J."/>
            <person name="Zismann V."/>
            <person name="Iobst S."/>
            <person name="de Vazeille A.R."/>
            <person name="Buell C.R."/>
            <person name="Ying K."/>
            <person name="Li Y."/>
            <person name="Lu T."/>
            <person name="Huang Y."/>
            <person name="Zhao Q."/>
            <person name="Feng Q."/>
            <person name="Zhang L."/>
            <person name="Zhu J."/>
            <person name="Weng Q."/>
            <person name="Mu J."/>
            <person name="Lu Y."/>
            <person name="Fan D."/>
            <person name="Liu Y."/>
            <person name="Guan J."/>
            <person name="Zhang Y."/>
            <person name="Yu S."/>
            <person name="Liu X."/>
            <person name="Zhang Y."/>
            <person name="Hong G."/>
            <person name="Han B."/>
            <person name="Choisne N."/>
            <person name="Demange N."/>
            <person name="Orjeda G."/>
            <person name="Samain S."/>
            <person name="Cattolico L."/>
            <person name="Pelletier E."/>
            <person name="Couloux A."/>
            <person name="Segurens B."/>
            <person name="Wincker P."/>
            <person name="D'Hont A."/>
            <person name="Scarpelli C."/>
            <person name="Weissenbach J."/>
            <person name="Salanoubat M."/>
            <person name="Quetier F."/>
            <person name="Yu Y."/>
            <person name="Kim H.R."/>
            <person name="Rambo T."/>
            <person name="Currie J."/>
            <person name="Collura K."/>
            <person name="Luo M."/>
            <person name="Yang T."/>
            <person name="Ammiraju J.S.S."/>
            <person name="Engler F."/>
            <person name="Soderlund C."/>
            <person name="Wing R.A."/>
            <person name="Palmer L.E."/>
            <person name="de la Bastide M."/>
            <person name="Spiegel L."/>
            <person name="Nascimento L."/>
            <person name="Zutavern T."/>
            <person name="O'Shaughnessy A."/>
            <person name="Dike S."/>
            <person name="Dedhia N."/>
            <person name="Preston R."/>
            <person name="Balija V."/>
            <person name="McCombie W.R."/>
            <person name="Chow T."/>
            <person name="Chen H."/>
            <person name="Chung M."/>
            <person name="Chen C."/>
            <person name="Shaw J."/>
            <person name="Wu H."/>
            <person name="Hsiao K."/>
            <person name="Chao Y."/>
            <person name="Chu M."/>
            <person name="Cheng C."/>
            <person name="Hour A."/>
            <person name="Lee P."/>
            <person name="Lin S."/>
            <person name="Lin Y."/>
            <person name="Liou J."/>
            <person name="Liu S."/>
            <person name="Hsing Y."/>
            <person name="Raghuvanshi S."/>
            <person name="Mohanty A."/>
            <person name="Bharti A.K."/>
            <person name="Gaur A."/>
            <person name="Gupta V."/>
            <person name="Kumar D."/>
            <person name="Ravi V."/>
            <person name="Vij S."/>
            <person name="Kapur A."/>
            <person name="Khurana P."/>
            <person name="Khurana P."/>
            <person name="Khurana J.P."/>
            <person name="Tyagi A.K."/>
            <person name="Gaikwad K."/>
            <person name="Singh A."/>
            <person name="Dalal V."/>
            <person name="Srivastava S."/>
            <person name="Dixit A."/>
            <person name="Pal A.K."/>
            <person name="Ghazi I.A."/>
            <person name="Yadav M."/>
            <person name="Pandit A."/>
            <person name="Bhargava A."/>
            <person name="Sureshbabu K."/>
            <person name="Batra K."/>
            <person name="Sharma T.R."/>
            <person name="Mohapatra T."/>
            <person name="Singh N.K."/>
            <person name="Messing J."/>
            <person name="Nelson A.B."/>
            <person name="Fuks G."/>
            <person name="Kavchok S."/>
            <person name="Keizer G."/>
            <person name="Linton E."/>
            <person name="Llaca V."/>
            <person name="Song R."/>
            <person name="Tanyolac B."/>
            <person name="Young S."/>
            <person name="Ho-Il K."/>
            <person name="Hahn J.H."/>
            <person name="Sangsakoo G."/>
            <person name="Vanavichit A."/>
            <person name="de Mattos Luiz.A.T."/>
            <person name="Zimmer P.D."/>
            <person name="Malone G."/>
            <person name="Dellagostin O."/>
            <person name="de Oliveira A.C."/>
            <person name="Bevan M."/>
            <person name="Bancroft I."/>
            <person name="Minx P."/>
            <person name="Cordum H."/>
            <person name="Wilson R."/>
            <person name="Cheng Z."/>
            <person name="Jin W."/>
            <person name="Jiang J."/>
            <person name="Leong S.A."/>
            <person name="Iwama H."/>
            <person name="Gojobori T."/>
            <person name="Itoh T."/>
            <person name="Niimura Y."/>
            <person name="Fujii Y."/>
            <person name="Habara T."/>
            <person name="Sakai H."/>
            <person name="Sato Y."/>
            <person name="Wilson G."/>
            <person name="Kumar K."/>
            <person name="McCouch S."/>
            <person name="Juretic N."/>
            <person name="Hoen D."/>
            <person name="Wright S."/>
            <person name="Bruskiewich R."/>
            <person name="Bureau T."/>
            <person name="Miyao A."/>
            <person name="Hirochika H."/>
            <person name="Nishikawa T."/>
            <person name="Kadowaki K."/>
            <person name="Sugiura M."/>
            <person name="Burr B."/>
            <person name="Sasaki T."/>
        </authorList>
    </citation>
    <scope>NUCLEOTIDE SEQUENCE [LARGE SCALE GENOMIC DNA]</scope>
    <source>
        <strain evidence="2">cv. Nipponbare</strain>
    </source>
</reference>
<reference evidence="1 2" key="3">
    <citation type="journal article" date="2013" name="Rice">
        <title>Improvement of the Oryza sativa Nipponbare reference genome using next generation sequence and optical map data.</title>
        <authorList>
            <person name="Kawahara Y."/>
            <person name="de la Bastide M."/>
            <person name="Hamilton J.P."/>
            <person name="Kanamori H."/>
            <person name="McCombie W.R."/>
            <person name="Ouyang S."/>
            <person name="Schwartz D.C."/>
            <person name="Tanaka T."/>
            <person name="Wu J."/>
            <person name="Zhou S."/>
            <person name="Childs K.L."/>
            <person name="Davidson R.M."/>
            <person name="Lin H."/>
            <person name="Quesada-Ocampo L."/>
            <person name="Vaillancourt B."/>
            <person name="Sakai H."/>
            <person name="Lee S.S."/>
            <person name="Kim J."/>
            <person name="Numa H."/>
            <person name="Itoh T."/>
            <person name="Buell C.R."/>
            <person name="Matsumoto T."/>
        </authorList>
    </citation>
    <scope>NUCLEOTIDE SEQUENCE [LARGE SCALE GENOMIC DNA]</scope>
    <source>
        <strain evidence="2">cv. Nipponbare</strain>
    </source>
</reference>
<dbReference type="Proteomes" id="UP000059680">
    <property type="component" value="Chromosome 3"/>
</dbReference>
<name>A0A0P0VVZ3_ORYSJ</name>
<dbReference type="AlphaFoldDB" id="A0A0P0VVZ3"/>
<dbReference type="InParanoid" id="A0A0P0VVZ3"/>